<keyword evidence="3" id="KW-0645">Protease</keyword>
<dbReference type="RefSeq" id="WP_173219054.1">
    <property type="nucleotide sequence ID" value="NZ_CP048104.1"/>
</dbReference>
<dbReference type="GO" id="GO:0006508">
    <property type="term" value="P:proteolysis"/>
    <property type="evidence" value="ECO:0007669"/>
    <property type="project" value="UniProtKB-KW"/>
</dbReference>
<keyword evidence="1" id="KW-0472">Membrane</keyword>
<gene>
    <name evidence="3" type="ORF">GXN76_00315</name>
</gene>
<dbReference type="EMBL" id="CP048104">
    <property type="protein sequence ID" value="QKG83056.1"/>
    <property type="molecule type" value="Genomic_DNA"/>
</dbReference>
<organism evidence="3 4">
    <name type="scientific">Kroppenstedtia pulmonis</name>
    <dbReference type="NCBI Taxonomy" id="1380685"/>
    <lineage>
        <taxon>Bacteria</taxon>
        <taxon>Bacillati</taxon>
        <taxon>Bacillota</taxon>
        <taxon>Bacilli</taxon>
        <taxon>Bacillales</taxon>
        <taxon>Thermoactinomycetaceae</taxon>
        <taxon>Kroppenstedtia</taxon>
    </lineage>
</organism>
<feature type="domain" description="CAAX prenyl protease 2/Lysostaphin resistance protein A-like" evidence="2">
    <location>
        <begin position="233"/>
        <end position="319"/>
    </location>
</feature>
<evidence type="ECO:0000313" key="3">
    <source>
        <dbReference type="EMBL" id="QKG83056.1"/>
    </source>
</evidence>
<dbReference type="AlphaFoldDB" id="A0A7D4C427"/>
<dbReference type="KEGG" id="kpul:GXN76_00315"/>
<name>A0A7D4C427_9BACL</name>
<accession>A0A7D4C427</accession>
<feature type="transmembrane region" description="Helical" evidence="1">
    <location>
        <begin position="230"/>
        <end position="252"/>
    </location>
</feature>
<evidence type="ECO:0000259" key="2">
    <source>
        <dbReference type="Pfam" id="PF02517"/>
    </source>
</evidence>
<proteinExistence type="predicted"/>
<sequence>MANFRFFEQKGWILSLRHAGAWMLCFSFFYLVPLELANLAWEKTPEGLWRLGEDGSGSIGYSWQYTGWIGVSLVGSLLFLLTGIISGFFWERKSIAQPFRLQDVIYYFAWVQFLTLLFLIFYYAMVPVDIVQGNAGGPIGLIAPFFPHLLMLGVSLIVFRNRLAALGFMWLSWRKAGVALAVILILYVMMFFFLDSWITHPVAKWFNLDLQSWREESITEGIRLASRQGWIPVILQVSFLSVIGPVAEEVLFRGVLLRGMMQKMHAGFSVFLSALLFSLFHVDVVYLAPLFVMGLILGGLYVWFGNLWVPVLFHIINNGVSVAMDLFHHSY</sequence>
<dbReference type="GO" id="GO:0004175">
    <property type="term" value="F:endopeptidase activity"/>
    <property type="evidence" value="ECO:0007669"/>
    <property type="project" value="UniProtKB-ARBA"/>
</dbReference>
<feature type="transmembrane region" description="Helical" evidence="1">
    <location>
        <begin position="104"/>
        <end position="125"/>
    </location>
</feature>
<reference evidence="3 4" key="1">
    <citation type="submission" date="2020-01" db="EMBL/GenBank/DDBJ databases">
        <authorList>
            <person name="Gulvik C.A."/>
            <person name="Batra D.G."/>
        </authorList>
    </citation>
    <scope>NUCLEOTIDE SEQUENCE [LARGE SCALE GENOMIC DNA]</scope>
    <source>
        <strain evidence="3 4">W9323</strain>
    </source>
</reference>
<keyword evidence="3" id="KW-0378">Hydrolase</keyword>
<evidence type="ECO:0000256" key="1">
    <source>
        <dbReference type="SAM" id="Phobius"/>
    </source>
</evidence>
<protein>
    <submittedName>
        <fullName evidence="3">CPBP family intramembrane metalloprotease</fullName>
    </submittedName>
</protein>
<dbReference type="PANTHER" id="PTHR36435">
    <property type="entry name" value="SLR1288 PROTEIN"/>
    <property type="match status" value="1"/>
</dbReference>
<dbReference type="GO" id="GO:0080120">
    <property type="term" value="P:CAAX-box protein maturation"/>
    <property type="evidence" value="ECO:0007669"/>
    <property type="project" value="UniProtKB-ARBA"/>
</dbReference>
<feature type="transmembrane region" description="Helical" evidence="1">
    <location>
        <begin position="137"/>
        <end position="158"/>
    </location>
</feature>
<feature type="transmembrane region" description="Helical" evidence="1">
    <location>
        <begin position="286"/>
        <end position="304"/>
    </location>
</feature>
<feature type="transmembrane region" description="Helical" evidence="1">
    <location>
        <begin position="68"/>
        <end position="92"/>
    </location>
</feature>
<feature type="transmembrane region" description="Helical" evidence="1">
    <location>
        <begin position="264"/>
        <end position="280"/>
    </location>
</feature>
<dbReference type="GO" id="GO:0008237">
    <property type="term" value="F:metallopeptidase activity"/>
    <property type="evidence" value="ECO:0007669"/>
    <property type="project" value="UniProtKB-KW"/>
</dbReference>
<feature type="transmembrane region" description="Helical" evidence="1">
    <location>
        <begin position="21"/>
        <end position="41"/>
    </location>
</feature>
<dbReference type="InterPro" id="IPR003675">
    <property type="entry name" value="Rce1/LyrA-like_dom"/>
</dbReference>
<evidence type="ECO:0000313" key="4">
    <source>
        <dbReference type="Proteomes" id="UP000503088"/>
    </source>
</evidence>
<dbReference type="PANTHER" id="PTHR36435:SF1">
    <property type="entry name" value="CAAX AMINO TERMINAL PROTEASE FAMILY PROTEIN"/>
    <property type="match status" value="1"/>
</dbReference>
<keyword evidence="4" id="KW-1185">Reference proteome</keyword>
<dbReference type="InterPro" id="IPR052710">
    <property type="entry name" value="CAAX_protease"/>
</dbReference>
<dbReference type="Pfam" id="PF02517">
    <property type="entry name" value="Rce1-like"/>
    <property type="match status" value="1"/>
</dbReference>
<dbReference type="Proteomes" id="UP000503088">
    <property type="component" value="Chromosome"/>
</dbReference>
<feature type="transmembrane region" description="Helical" evidence="1">
    <location>
        <begin position="178"/>
        <end position="198"/>
    </location>
</feature>
<keyword evidence="3" id="KW-0482">Metalloprotease</keyword>
<keyword evidence="1" id="KW-0812">Transmembrane</keyword>
<keyword evidence="1" id="KW-1133">Transmembrane helix</keyword>